<name>A0A4Q9HF78_9SPHI</name>
<keyword evidence="1" id="KW-1133">Transmembrane helix</keyword>
<dbReference type="RefSeq" id="WP_131029239.1">
    <property type="nucleotide sequence ID" value="NZ_SIXF01000004.1"/>
</dbReference>
<dbReference type="AlphaFoldDB" id="A0A4Q9HF78"/>
<keyword evidence="3" id="KW-1185">Reference proteome</keyword>
<evidence type="ECO:0000256" key="1">
    <source>
        <dbReference type="SAM" id="Phobius"/>
    </source>
</evidence>
<organism evidence="2 3">
    <name type="scientific">Pedobacter kyonggii</name>
    <dbReference type="NCBI Taxonomy" id="1926871"/>
    <lineage>
        <taxon>Bacteria</taxon>
        <taxon>Pseudomonadati</taxon>
        <taxon>Bacteroidota</taxon>
        <taxon>Sphingobacteriia</taxon>
        <taxon>Sphingobacteriales</taxon>
        <taxon>Sphingobacteriaceae</taxon>
        <taxon>Pedobacter</taxon>
    </lineage>
</organism>
<evidence type="ECO:0000313" key="2">
    <source>
        <dbReference type="EMBL" id="TBO43591.1"/>
    </source>
</evidence>
<evidence type="ECO:0008006" key="4">
    <source>
        <dbReference type="Google" id="ProtNLM"/>
    </source>
</evidence>
<dbReference type="InterPro" id="IPR008551">
    <property type="entry name" value="TANGO2"/>
</dbReference>
<keyword evidence="1" id="KW-0472">Membrane</keyword>
<keyword evidence="1" id="KW-0812">Transmembrane</keyword>
<feature type="transmembrane region" description="Helical" evidence="1">
    <location>
        <begin position="238"/>
        <end position="255"/>
    </location>
</feature>
<protein>
    <recommendedName>
        <fullName evidence="4">NRDE family protein</fullName>
    </recommendedName>
</protein>
<dbReference type="Proteomes" id="UP000291819">
    <property type="component" value="Unassembled WGS sequence"/>
</dbReference>
<dbReference type="SUPFAM" id="SSF56059">
    <property type="entry name" value="Glutathione synthetase ATP-binding domain-like"/>
    <property type="match status" value="1"/>
</dbReference>
<dbReference type="OrthoDB" id="9775266at2"/>
<evidence type="ECO:0000313" key="3">
    <source>
        <dbReference type="Proteomes" id="UP000291819"/>
    </source>
</evidence>
<gene>
    <name evidence="2" type="ORF">EYS08_06460</name>
</gene>
<proteinExistence type="predicted"/>
<sequence>MCTVTYIPAKEGFYLTSNRDEHQNRGTAISPATYGNLLYPKDPDKSGSWIAAKTNGDVAVLLNGAFAKHIQKPFYKKSRGLLLLEVIANTHPERYFESVDLHDIEPFTLVLCTKGMVCECRWDGAYKYSVQLDPQQPQIWSSATLYDEINQREKFSRFKSANKKDRAAVIDFHRSECLTGPVSTVSITHIQVSYTQVDMTYEDLKTNTTQAKQLDIVRKEISWLNLRIFLIKLFNWEYWPYYVVYTPVMFYWFWLSIKSRAIFFFNTANPGMKNGGFAMDSKYQIYTHIPQYCPKTILIKAGTPVANINVALPLIAKPDIGQRGLQVKLLKSQEDLQTYAANSKVDFLLQEYIDYPKEAGIFYYRMPGSDIVSITGIVGKELMSVTGDGCSTLQELLAKEPRYLLQLPALAKYDYQALQRIIPAGEIALPAPYGNHSRGAKFIDLSDHLTDELVQSVHAVCTQIPGFYYGRLDVKYHTWPELCAGQFKIMEVNGAASEPAHIYDPKHLIFFAWKEIIRHWSILYQVSKQNRRERGLSYMPYREGIDMIRRNTRYVKSANS</sequence>
<dbReference type="Pfam" id="PF05742">
    <property type="entry name" value="TANGO2"/>
    <property type="match status" value="1"/>
</dbReference>
<comment type="caution">
    <text evidence="2">The sequence shown here is derived from an EMBL/GenBank/DDBJ whole genome shotgun (WGS) entry which is preliminary data.</text>
</comment>
<accession>A0A4Q9HF78</accession>
<reference evidence="2 3" key="1">
    <citation type="submission" date="2019-02" db="EMBL/GenBank/DDBJ databases">
        <title>Pedobacter kyonggii whole genome sequence analysis.</title>
        <authorList>
            <person name="Dahal R.H."/>
        </authorList>
    </citation>
    <scope>NUCLEOTIDE SEQUENCE [LARGE SCALE GENOMIC DNA]</scope>
    <source>
        <strain evidence="2 3">K-4-11-1</strain>
    </source>
</reference>
<dbReference type="EMBL" id="SIXF01000004">
    <property type="protein sequence ID" value="TBO43591.1"/>
    <property type="molecule type" value="Genomic_DNA"/>
</dbReference>